<dbReference type="EMBL" id="KN822015">
    <property type="protein sequence ID" value="KIM66785.1"/>
    <property type="molecule type" value="Genomic_DNA"/>
</dbReference>
<dbReference type="Proteomes" id="UP000053989">
    <property type="component" value="Unassembled WGS sequence"/>
</dbReference>
<gene>
    <name evidence="2" type="ORF">SCLCIDRAFT_1210835</name>
</gene>
<dbReference type="InParanoid" id="A0A0C3E1X3"/>
<reference evidence="2 3" key="1">
    <citation type="submission" date="2014-04" db="EMBL/GenBank/DDBJ databases">
        <authorList>
            <consortium name="DOE Joint Genome Institute"/>
            <person name="Kuo A."/>
            <person name="Kohler A."/>
            <person name="Nagy L.G."/>
            <person name="Floudas D."/>
            <person name="Copeland A."/>
            <person name="Barry K.W."/>
            <person name="Cichocki N."/>
            <person name="Veneault-Fourrey C."/>
            <person name="LaButti K."/>
            <person name="Lindquist E.A."/>
            <person name="Lipzen A."/>
            <person name="Lundell T."/>
            <person name="Morin E."/>
            <person name="Murat C."/>
            <person name="Sun H."/>
            <person name="Tunlid A."/>
            <person name="Henrissat B."/>
            <person name="Grigoriev I.V."/>
            <person name="Hibbett D.S."/>
            <person name="Martin F."/>
            <person name="Nordberg H.P."/>
            <person name="Cantor M.N."/>
            <person name="Hua S.X."/>
        </authorList>
    </citation>
    <scope>NUCLEOTIDE SEQUENCE [LARGE SCALE GENOMIC DNA]</scope>
    <source>
        <strain evidence="2 3">Foug A</strain>
    </source>
</reference>
<reference evidence="3" key="2">
    <citation type="submission" date="2015-01" db="EMBL/GenBank/DDBJ databases">
        <title>Evolutionary Origins and Diversification of the Mycorrhizal Mutualists.</title>
        <authorList>
            <consortium name="DOE Joint Genome Institute"/>
            <consortium name="Mycorrhizal Genomics Consortium"/>
            <person name="Kohler A."/>
            <person name="Kuo A."/>
            <person name="Nagy L.G."/>
            <person name="Floudas D."/>
            <person name="Copeland A."/>
            <person name="Barry K.W."/>
            <person name="Cichocki N."/>
            <person name="Veneault-Fourrey C."/>
            <person name="LaButti K."/>
            <person name="Lindquist E.A."/>
            <person name="Lipzen A."/>
            <person name="Lundell T."/>
            <person name="Morin E."/>
            <person name="Murat C."/>
            <person name="Riley R."/>
            <person name="Ohm R."/>
            <person name="Sun H."/>
            <person name="Tunlid A."/>
            <person name="Henrissat B."/>
            <person name="Grigoriev I.V."/>
            <person name="Hibbett D.S."/>
            <person name="Martin F."/>
        </authorList>
    </citation>
    <scope>NUCLEOTIDE SEQUENCE [LARGE SCALE GENOMIC DNA]</scope>
    <source>
        <strain evidence="3">Foug A</strain>
    </source>
</reference>
<sequence length="107" mass="12164">MMATEGAIQHKRSISATSLLLPDDHNVAVTANDSPMNEGPESPPSSTTEPVRRKLKRRLVSVEPNFIARLVNAKWDAKERRCEVERKLELLELRKLSSDQNVHIFNF</sequence>
<dbReference type="AlphaFoldDB" id="A0A0C3E1X3"/>
<proteinExistence type="predicted"/>
<organism evidence="2 3">
    <name type="scientific">Scleroderma citrinum Foug A</name>
    <dbReference type="NCBI Taxonomy" id="1036808"/>
    <lineage>
        <taxon>Eukaryota</taxon>
        <taxon>Fungi</taxon>
        <taxon>Dikarya</taxon>
        <taxon>Basidiomycota</taxon>
        <taxon>Agaricomycotina</taxon>
        <taxon>Agaricomycetes</taxon>
        <taxon>Agaricomycetidae</taxon>
        <taxon>Boletales</taxon>
        <taxon>Sclerodermatineae</taxon>
        <taxon>Sclerodermataceae</taxon>
        <taxon>Scleroderma</taxon>
    </lineage>
</organism>
<accession>A0A0C3E1X3</accession>
<protein>
    <submittedName>
        <fullName evidence="2">Uncharacterized protein</fullName>
    </submittedName>
</protein>
<evidence type="ECO:0000313" key="2">
    <source>
        <dbReference type="EMBL" id="KIM66785.1"/>
    </source>
</evidence>
<keyword evidence="3" id="KW-1185">Reference proteome</keyword>
<name>A0A0C3E1X3_9AGAM</name>
<feature type="region of interest" description="Disordered" evidence="1">
    <location>
        <begin position="25"/>
        <end position="53"/>
    </location>
</feature>
<dbReference type="HOGENOM" id="CLU_175749_0_0_1"/>
<evidence type="ECO:0000256" key="1">
    <source>
        <dbReference type="SAM" id="MobiDB-lite"/>
    </source>
</evidence>
<evidence type="ECO:0000313" key="3">
    <source>
        <dbReference type="Proteomes" id="UP000053989"/>
    </source>
</evidence>